<reference evidence="1 2" key="1">
    <citation type="submission" date="2019-03" db="EMBL/GenBank/DDBJ databases">
        <title>Paraburkholderia sp. isolated from native Mimosa gymnas in Guartela State Park, Brazil.</title>
        <authorList>
            <person name="Paulitsch F."/>
            <person name="Hungria M."/>
            <person name="Delamuta J.R.M."/>
            <person name="Ribeiro R.A."/>
            <person name="Dall'Agnol R."/>
            <person name="Silva J.S.B."/>
        </authorList>
    </citation>
    <scope>NUCLEOTIDE SEQUENCE [LARGE SCALE GENOMIC DNA]</scope>
    <source>
        <strain evidence="1 2">CNPSo 3008</strain>
    </source>
</reference>
<comment type="caution">
    <text evidence="1">The sequence shown here is derived from an EMBL/GenBank/DDBJ whole genome shotgun (WGS) entry which is preliminary data.</text>
</comment>
<name>A0A4R5L695_9BURK</name>
<accession>A0A4R5L695</accession>
<dbReference type="EMBL" id="SMOD01000043">
    <property type="protein sequence ID" value="TDG03315.1"/>
    <property type="molecule type" value="Genomic_DNA"/>
</dbReference>
<dbReference type="SUPFAM" id="SSF51182">
    <property type="entry name" value="RmlC-like cupins"/>
    <property type="match status" value="1"/>
</dbReference>
<dbReference type="AlphaFoldDB" id="A0A4R5L695"/>
<dbReference type="InterPro" id="IPR014710">
    <property type="entry name" value="RmlC-like_jellyroll"/>
</dbReference>
<evidence type="ECO:0000313" key="1">
    <source>
        <dbReference type="EMBL" id="TDG03315.1"/>
    </source>
</evidence>
<gene>
    <name evidence="1" type="ORF">E1N52_35540</name>
</gene>
<dbReference type="Gene3D" id="2.60.120.10">
    <property type="entry name" value="Jelly Rolls"/>
    <property type="match status" value="1"/>
</dbReference>
<protein>
    <recommendedName>
        <fullName evidence="3">Cupin domain-containing protein</fullName>
    </recommendedName>
</protein>
<dbReference type="InterPro" id="IPR011051">
    <property type="entry name" value="RmlC_Cupin_sf"/>
</dbReference>
<dbReference type="OrthoDB" id="9805356at2"/>
<proteinExistence type="predicted"/>
<dbReference type="RefSeq" id="WP_133188635.1">
    <property type="nucleotide sequence ID" value="NZ_SMOD01000043.1"/>
</dbReference>
<evidence type="ECO:0000313" key="2">
    <source>
        <dbReference type="Proteomes" id="UP000295606"/>
    </source>
</evidence>
<sequence length="65" mass="7579">MYQIESDRGERRSVYFENMIDANVNTFCFDAGDSFYFEAALPHRYFSKATEAKALMIVANQDARR</sequence>
<organism evidence="1 2">
    <name type="scientific">Paraburkholderia guartelaensis</name>
    <dbReference type="NCBI Taxonomy" id="2546446"/>
    <lineage>
        <taxon>Bacteria</taxon>
        <taxon>Pseudomonadati</taxon>
        <taxon>Pseudomonadota</taxon>
        <taxon>Betaproteobacteria</taxon>
        <taxon>Burkholderiales</taxon>
        <taxon>Burkholderiaceae</taxon>
        <taxon>Paraburkholderia</taxon>
    </lineage>
</organism>
<evidence type="ECO:0008006" key="3">
    <source>
        <dbReference type="Google" id="ProtNLM"/>
    </source>
</evidence>
<dbReference type="Proteomes" id="UP000295606">
    <property type="component" value="Unassembled WGS sequence"/>
</dbReference>